<dbReference type="EMBL" id="QGKY02001015">
    <property type="protein sequence ID" value="KAF2574686.1"/>
    <property type="molecule type" value="Genomic_DNA"/>
</dbReference>
<proteinExistence type="predicted"/>
<accession>A0A8S9J047</accession>
<comment type="caution">
    <text evidence="1">The sequence shown here is derived from an EMBL/GenBank/DDBJ whole genome shotgun (WGS) entry which is preliminary data.</text>
</comment>
<sequence length="90" mass="9629">MKNGEMKQSKKLLEYIAGIAGNCLTVCPSQEGRLEPSRASRVSTSIDGTGCTSIDHIFNRRGFSSVSIDGTGCASNDCFFFVSSSNGQLR</sequence>
<evidence type="ECO:0000313" key="1">
    <source>
        <dbReference type="EMBL" id="KAF2574686.1"/>
    </source>
</evidence>
<organism evidence="1">
    <name type="scientific">Brassica cretica</name>
    <name type="common">Mustard</name>
    <dbReference type="NCBI Taxonomy" id="69181"/>
    <lineage>
        <taxon>Eukaryota</taxon>
        <taxon>Viridiplantae</taxon>
        <taxon>Streptophyta</taxon>
        <taxon>Embryophyta</taxon>
        <taxon>Tracheophyta</taxon>
        <taxon>Spermatophyta</taxon>
        <taxon>Magnoliopsida</taxon>
        <taxon>eudicotyledons</taxon>
        <taxon>Gunneridae</taxon>
        <taxon>Pentapetalae</taxon>
        <taxon>rosids</taxon>
        <taxon>malvids</taxon>
        <taxon>Brassicales</taxon>
        <taxon>Brassicaceae</taxon>
        <taxon>Brassiceae</taxon>
        <taxon>Brassica</taxon>
    </lineage>
</organism>
<protein>
    <submittedName>
        <fullName evidence="1">Uncharacterized protein</fullName>
    </submittedName>
</protein>
<reference evidence="1" key="1">
    <citation type="submission" date="2019-12" db="EMBL/GenBank/DDBJ databases">
        <title>Genome sequencing and annotation of Brassica cretica.</title>
        <authorList>
            <person name="Studholme D.J."/>
            <person name="Sarris P.F."/>
        </authorList>
    </citation>
    <scope>NUCLEOTIDE SEQUENCE</scope>
    <source>
        <strain evidence="1">PFS-102/07</strain>
        <tissue evidence="1">Leaf</tissue>
    </source>
</reference>
<gene>
    <name evidence="1" type="ORF">F2Q70_00005674</name>
</gene>
<dbReference type="AlphaFoldDB" id="A0A8S9J047"/>
<name>A0A8S9J047_BRACR</name>